<dbReference type="PROSITE" id="PS51272">
    <property type="entry name" value="SLH"/>
    <property type="match status" value="1"/>
</dbReference>
<dbReference type="Pfam" id="PF12690">
    <property type="entry name" value="BsuPI"/>
    <property type="match status" value="1"/>
</dbReference>
<evidence type="ECO:0000256" key="2">
    <source>
        <dbReference type="SAM" id="SignalP"/>
    </source>
</evidence>
<keyword evidence="2" id="KW-0732">Signal</keyword>
<evidence type="ECO:0000259" key="3">
    <source>
        <dbReference type="PROSITE" id="PS51272"/>
    </source>
</evidence>
<dbReference type="EMBL" id="FMUS01000020">
    <property type="protein sequence ID" value="SCY89561.1"/>
    <property type="molecule type" value="Genomic_DNA"/>
</dbReference>
<protein>
    <submittedName>
        <fullName evidence="4">Intracellular proteinase inhibitor</fullName>
    </submittedName>
</protein>
<accession>A0A1G5JNU1</accession>
<dbReference type="AlphaFoldDB" id="A0A1G5JNU1"/>
<proteinExistence type="predicted"/>
<dbReference type="Proteomes" id="UP000198636">
    <property type="component" value="Unassembled WGS sequence"/>
</dbReference>
<dbReference type="STRING" id="1120976.SAMN03080606_02936"/>
<sequence length="314" mass="36180">MKKKTIFIIATSFFLSMFLIFNGFAQEVEPNINQHWGQPYLEQLQQISTINITTNDLDKDITIEEIDMLIKTFISEDYELELKDTTRESVVNGLIKLWSEKTNNPLEEIVLPMVVVFEDEENINTNYRWNVLIAYYQGLVQGSNGYFMPESNITYAEAYALITRLIDIISVDKGNSDDVVADGVKTDAFETKGSYEIKDNSVVFDFELINHHNKTQKMEFSSGQQFEVIIANEEGKEIYRYSDGKFFTMALVYLQMKPGESISWSDTWDMKDKNGVLIEEGEFTATIRILAMNREEIKISKEELGSTINFSLIK</sequence>
<dbReference type="InterPro" id="IPR001119">
    <property type="entry name" value="SLH_dom"/>
</dbReference>
<evidence type="ECO:0000256" key="1">
    <source>
        <dbReference type="ARBA" id="ARBA00022737"/>
    </source>
</evidence>
<feature type="signal peptide" evidence="2">
    <location>
        <begin position="1"/>
        <end position="25"/>
    </location>
</feature>
<keyword evidence="5" id="KW-1185">Reference proteome</keyword>
<dbReference type="OrthoDB" id="1267107at2"/>
<evidence type="ECO:0000313" key="5">
    <source>
        <dbReference type="Proteomes" id="UP000198636"/>
    </source>
</evidence>
<dbReference type="Gene3D" id="2.60.40.2360">
    <property type="entry name" value="Intracellular proteinase inhibitor BsuPI"/>
    <property type="match status" value="1"/>
</dbReference>
<feature type="chain" id="PRO_5011522856" evidence="2">
    <location>
        <begin position="26"/>
        <end position="314"/>
    </location>
</feature>
<organism evidence="4 5">
    <name type="scientific">Alkaliphilus peptidifermentans DSM 18978</name>
    <dbReference type="NCBI Taxonomy" id="1120976"/>
    <lineage>
        <taxon>Bacteria</taxon>
        <taxon>Bacillati</taxon>
        <taxon>Bacillota</taxon>
        <taxon>Clostridia</taxon>
        <taxon>Peptostreptococcales</taxon>
        <taxon>Natronincolaceae</taxon>
        <taxon>Alkaliphilus</taxon>
    </lineage>
</organism>
<keyword evidence="1" id="KW-0677">Repeat</keyword>
<name>A0A1G5JNU1_9FIRM</name>
<reference evidence="4 5" key="1">
    <citation type="submission" date="2016-10" db="EMBL/GenBank/DDBJ databases">
        <authorList>
            <person name="de Groot N.N."/>
        </authorList>
    </citation>
    <scope>NUCLEOTIDE SEQUENCE [LARGE SCALE GENOMIC DNA]</scope>
    <source>
        <strain evidence="4 5">DSM 18978</strain>
    </source>
</reference>
<dbReference type="InterPro" id="IPR020481">
    <property type="entry name" value="Intracell_prot_inh_BsuPI"/>
</dbReference>
<evidence type="ECO:0000313" key="4">
    <source>
        <dbReference type="EMBL" id="SCY89561.1"/>
    </source>
</evidence>
<feature type="domain" description="SLH" evidence="3">
    <location>
        <begin position="114"/>
        <end position="176"/>
    </location>
</feature>
<dbReference type="RefSeq" id="WP_091545138.1">
    <property type="nucleotide sequence ID" value="NZ_FMUS01000020.1"/>
</dbReference>
<gene>
    <name evidence="4" type="ORF">SAMN03080606_02936</name>
</gene>
<dbReference type="InterPro" id="IPR038144">
    <property type="entry name" value="IPI"/>
</dbReference>